<dbReference type="EMBL" id="CP132508">
    <property type="protein sequence ID" value="WPD19353.1"/>
    <property type="molecule type" value="Genomic_DNA"/>
</dbReference>
<comment type="function">
    <text evidence="7">NDH-1 shuttles electrons from NADH, via FMN and iron-sulfur (Fe-S) centers, to quinones in the respiratory chain. The immediate electron acceptor for the enzyme in this species is believed to be a menaquinone. Couples the redox reaction to proton translocation (for every two electrons transferred, four hydrogen ions are translocated across the cytoplasmic membrane), and thus conserves the redox energy in a proton gradient.</text>
</comment>
<evidence type="ECO:0000256" key="6">
    <source>
        <dbReference type="ARBA" id="ARBA00023136"/>
    </source>
</evidence>
<dbReference type="Gene3D" id="1.20.58.1610">
    <property type="entry name" value="NADH:ubiquinone/plastoquinone oxidoreductase, chain 3"/>
    <property type="match status" value="1"/>
</dbReference>
<keyword evidence="7 8" id="KW-0874">Quinone</keyword>
<keyword evidence="7 8" id="KW-0520">NAD</keyword>
<keyword evidence="4 7" id="KW-0812">Transmembrane</keyword>
<comment type="subunit">
    <text evidence="7">NDH-1 is composed of 14 different subunits. Subunits NuoA, H, J, K, L, M, N constitute the membrane sector of the complex.</text>
</comment>
<feature type="transmembrane region" description="Helical" evidence="7">
    <location>
        <begin position="94"/>
        <end position="114"/>
    </location>
</feature>
<keyword evidence="5 7" id="KW-1133">Transmembrane helix</keyword>
<dbReference type="InterPro" id="IPR023043">
    <property type="entry name" value="NAD(P)H_OxRDtase_bac/plastid"/>
</dbReference>
<name>A0ABZ0QSG2_9FIRM</name>
<organism evidence="9 10">
    <name type="scientific">Thermaerobacter composti</name>
    <dbReference type="NCBI Taxonomy" id="554949"/>
    <lineage>
        <taxon>Bacteria</taxon>
        <taxon>Bacillati</taxon>
        <taxon>Bacillota</taxon>
        <taxon>Clostridia</taxon>
        <taxon>Eubacteriales</taxon>
        <taxon>Clostridiales Family XVII. Incertae Sedis</taxon>
        <taxon>Thermaerobacter</taxon>
    </lineage>
</organism>
<feature type="transmembrane region" description="Helical" evidence="7">
    <location>
        <begin position="61"/>
        <end position="82"/>
    </location>
</feature>
<dbReference type="PANTHER" id="PTHR11058">
    <property type="entry name" value="NADH-UBIQUINONE OXIDOREDUCTASE CHAIN 3"/>
    <property type="match status" value="1"/>
</dbReference>
<comment type="catalytic activity">
    <reaction evidence="7 8">
        <text>a quinone + NADH + 5 H(+)(in) = a quinol + NAD(+) + 4 H(+)(out)</text>
        <dbReference type="Rhea" id="RHEA:57888"/>
        <dbReference type="ChEBI" id="CHEBI:15378"/>
        <dbReference type="ChEBI" id="CHEBI:24646"/>
        <dbReference type="ChEBI" id="CHEBI:57540"/>
        <dbReference type="ChEBI" id="CHEBI:57945"/>
        <dbReference type="ChEBI" id="CHEBI:132124"/>
    </reaction>
</comment>
<keyword evidence="6 7" id="KW-0472">Membrane</keyword>
<evidence type="ECO:0000256" key="8">
    <source>
        <dbReference type="RuleBase" id="RU003639"/>
    </source>
</evidence>
<evidence type="ECO:0000256" key="4">
    <source>
        <dbReference type="ARBA" id="ARBA00022692"/>
    </source>
</evidence>
<evidence type="ECO:0000256" key="1">
    <source>
        <dbReference type="ARBA" id="ARBA00004141"/>
    </source>
</evidence>
<proteinExistence type="inferred from homology"/>
<reference evidence="9 10" key="1">
    <citation type="submission" date="2023-08" db="EMBL/GenBank/DDBJ databases">
        <title>Genome sequence of Thermaerobacter compostii strain Ins1, a spore-forming filamentous bacterium isolated from a deep geothermal reservoir.</title>
        <authorList>
            <person name="Bregnard D."/>
            <person name="Gonzalez D."/>
            <person name="Junier P."/>
        </authorList>
    </citation>
    <scope>NUCLEOTIDE SEQUENCE [LARGE SCALE GENOMIC DNA]</scope>
    <source>
        <strain evidence="9 10">Ins1</strain>
    </source>
</reference>
<keyword evidence="10" id="KW-1185">Reference proteome</keyword>
<dbReference type="Proteomes" id="UP001304683">
    <property type="component" value="Chromosome"/>
</dbReference>
<keyword evidence="7" id="KW-1003">Cell membrane</keyword>
<accession>A0ABZ0QSG2</accession>
<comment type="similarity">
    <text evidence="2 7 8">Belongs to the complex I subunit 3 family.</text>
</comment>
<comment type="subcellular location">
    <subcellularLocation>
        <location evidence="7 8">Cell membrane</location>
        <topology evidence="7 8">Multi-pass membrane protein</topology>
    </subcellularLocation>
    <subcellularLocation>
        <location evidence="1">Membrane</location>
        <topology evidence="1">Multi-pass membrane protein</topology>
    </subcellularLocation>
</comment>
<evidence type="ECO:0000256" key="5">
    <source>
        <dbReference type="ARBA" id="ARBA00022989"/>
    </source>
</evidence>
<evidence type="ECO:0000256" key="7">
    <source>
        <dbReference type="HAMAP-Rule" id="MF_01394"/>
    </source>
</evidence>
<sequence>MDSRVWIDVLVFLVAGVTFPMVNVALSRLLRRDWRDPSKLTTYETGIRPYGDARVRYSIHYYVFALIFLVFDVEVVFLYPWAVRFRELAQMGPFAFVEMAVFIGMLTVGLVYAWKKKVLRWA</sequence>
<dbReference type="EC" id="7.1.1.-" evidence="7"/>
<feature type="transmembrane region" description="Helical" evidence="7">
    <location>
        <begin position="6"/>
        <end position="26"/>
    </location>
</feature>
<evidence type="ECO:0000313" key="9">
    <source>
        <dbReference type="EMBL" id="WPD19353.1"/>
    </source>
</evidence>
<protein>
    <recommendedName>
        <fullName evidence="7">NADH-quinone oxidoreductase subunit A</fullName>
        <ecNumber evidence="7">7.1.1.-</ecNumber>
    </recommendedName>
    <alternativeName>
        <fullName evidence="7">NADH dehydrogenase I subunit A</fullName>
    </alternativeName>
    <alternativeName>
        <fullName evidence="7">NDH-1 subunit A</fullName>
    </alternativeName>
    <alternativeName>
        <fullName evidence="7">NUO1</fullName>
    </alternativeName>
</protein>
<dbReference type="InterPro" id="IPR000440">
    <property type="entry name" value="NADH_UbQ/plastoQ_OxRdtase_su3"/>
</dbReference>
<evidence type="ECO:0000256" key="3">
    <source>
        <dbReference type="ARBA" id="ARBA00022448"/>
    </source>
</evidence>
<keyword evidence="7" id="KW-1278">Translocase</keyword>
<dbReference type="PANTHER" id="PTHR11058:SF9">
    <property type="entry name" value="NADH-UBIQUINONE OXIDOREDUCTASE CHAIN 3"/>
    <property type="match status" value="1"/>
</dbReference>
<evidence type="ECO:0000256" key="2">
    <source>
        <dbReference type="ARBA" id="ARBA00008472"/>
    </source>
</evidence>
<dbReference type="Pfam" id="PF00507">
    <property type="entry name" value="Oxidored_q4"/>
    <property type="match status" value="1"/>
</dbReference>
<keyword evidence="3 7" id="KW-0813">Transport</keyword>
<dbReference type="HAMAP" id="MF_01394">
    <property type="entry name" value="NDH1_NuoA"/>
    <property type="match status" value="1"/>
</dbReference>
<dbReference type="InterPro" id="IPR038430">
    <property type="entry name" value="NDAH_ubi_oxred_su3_sf"/>
</dbReference>
<gene>
    <name evidence="7" type="primary">nuoA</name>
    <name evidence="9" type="ORF">Q5761_01385</name>
</gene>
<evidence type="ECO:0000313" key="10">
    <source>
        <dbReference type="Proteomes" id="UP001304683"/>
    </source>
</evidence>